<reference evidence="1 2" key="1">
    <citation type="journal article" date="2019" name="Front. Microbiol.">
        <title>Genomes of Neutrophilic Sulfur-Oxidizing Chemolithoautotrophs Representing 9 Proteobacterial Species From 8 Genera.</title>
        <authorList>
            <person name="Watanabe T."/>
            <person name="Kojima H."/>
            <person name="Umezawa K."/>
            <person name="Hori C."/>
            <person name="Takasuka T.E."/>
            <person name="Kato Y."/>
            <person name="Fukui M."/>
        </authorList>
    </citation>
    <scope>NUCLEOTIDE SEQUENCE [LARGE SCALE GENOMIC DNA]</scope>
    <source>
        <strain evidence="1 2">TTN</strain>
    </source>
</reference>
<accession>A0A401JZQ6</accession>
<keyword evidence="2" id="KW-1185">Reference proteome</keyword>
<dbReference type="Proteomes" id="UP000286806">
    <property type="component" value="Unassembled WGS sequence"/>
</dbReference>
<organism evidence="1 2">
    <name type="scientific">Sulfuriferula multivorans</name>
    <dbReference type="NCBI Taxonomy" id="1559896"/>
    <lineage>
        <taxon>Bacteria</taxon>
        <taxon>Pseudomonadati</taxon>
        <taxon>Pseudomonadota</taxon>
        <taxon>Betaproteobacteria</taxon>
        <taxon>Nitrosomonadales</taxon>
        <taxon>Sulfuricellaceae</taxon>
        <taxon>Sulfuriferula</taxon>
    </lineage>
</organism>
<gene>
    <name evidence="1" type="ORF">SFMTTN_2947</name>
</gene>
<dbReference type="EMBL" id="BGOW01000036">
    <property type="protein sequence ID" value="GCB02128.1"/>
    <property type="molecule type" value="Genomic_DNA"/>
</dbReference>
<name>A0A401JZQ6_9PROT</name>
<protein>
    <submittedName>
        <fullName evidence="1">Uncharacterized protein</fullName>
    </submittedName>
</protein>
<sequence length="43" mass="4610">MLVFPLEETPMGTQLGVALIWDRAVGDQNIASPTSNSAPIIKK</sequence>
<dbReference type="AlphaFoldDB" id="A0A401JZQ6"/>
<comment type="caution">
    <text evidence="1">The sequence shown here is derived from an EMBL/GenBank/DDBJ whole genome shotgun (WGS) entry which is preliminary data.</text>
</comment>
<evidence type="ECO:0000313" key="1">
    <source>
        <dbReference type="EMBL" id="GCB02128.1"/>
    </source>
</evidence>
<proteinExistence type="predicted"/>
<evidence type="ECO:0000313" key="2">
    <source>
        <dbReference type="Proteomes" id="UP000286806"/>
    </source>
</evidence>